<gene>
    <name evidence="2" type="ORF">BpJC7_27990</name>
</gene>
<dbReference type="SUPFAM" id="SSF53335">
    <property type="entry name" value="S-adenosyl-L-methionine-dependent methyltransferases"/>
    <property type="match status" value="1"/>
</dbReference>
<accession>A0A5J4J9J8</accession>
<keyword evidence="2" id="KW-0489">Methyltransferase</keyword>
<keyword evidence="2" id="KW-0808">Transferase</keyword>
<evidence type="ECO:0000259" key="1">
    <source>
        <dbReference type="Pfam" id="PF13679"/>
    </source>
</evidence>
<dbReference type="GO" id="GO:0008168">
    <property type="term" value="F:methyltransferase activity"/>
    <property type="evidence" value="ECO:0007669"/>
    <property type="project" value="UniProtKB-KW"/>
</dbReference>
<dbReference type="EMBL" id="BKZQ01000051">
    <property type="protein sequence ID" value="GER71496.1"/>
    <property type="molecule type" value="Genomic_DNA"/>
</dbReference>
<dbReference type="InterPro" id="IPR029063">
    <property type="entry name" value="SAM-dependent_MTases_sf"/>
</dbReference>
<organism evidence="2 3">
    <name type="scientific">Weizmannia acidilactici</name>
    <dbReference type="NCBI Taxonomy" id="2607726"/>
    <lineage>
        <taxon>Bacteria</taxon>
        <taxon>Bacillati</taxon>
        <taxon>Bacillota</taxon>
        <taxon>Bacilli</taxon>
        <taxon>Bacillales</taxon>
        <taxon>Bacillaceae</taxon>
        <taxon>Heyndrickxia</taxon>
    </lineage>
</organism>
<dbReference type="Proteomes" id="UP000391919">
    <property type="component" value="Unassembled WGS sequence"/>
</dbReference>
<dbReference type="GO" id="GO:0032259">
    <property type="term" value="P:methylation"/>
    <property type="evidence" value="ECO:0007669"/>
    <property type="project" value="UniProtKB-KW"/>
</dbReference>
<dbReference type="Gene3D" id="3.40.50.150">
    <property type="entry name" value="Vaccinia Virus protein VP39"/>
    <property type="match status" value="1"/>
</dbReference>
<dbReference type="RefSeq" id="WP_151680653.1">
    <property type="nucleotide sequence ID" value="NZ_BKZP01000062.1"/>
</dbReference>
<keyword evidence="3" id="KW-1185">Reference proteome</keyword>
<feature type="domain" description="Methyltransferase" evidence="1">
    <location>
        <begin position="46"/>
        <end position="99"/>
    </location>
</feature>
<evidence type="ECO:0000313" key="2">
    <source>
        <dbReference type="EMBL" id="GER71496.1"/>
    </source>
</evidence>
<name>A0A5J4J9J8_9BACI</name>
<evidence type="ECO:0000313" key="3">
    <source>
        <dbReference type="Proteomes" id="UP000391919"/>
    </source>
</evidence>
<proteinExistence type="predicted"/>
<dbReference type="InterPro" id="IPR025714">
    <property type="entry name" value="Methyltranfer_dom"/>
</dbReference>
<comment type="caution">
    <text evidence="2">The sequence shown here is derived from an EMBL/GenBank/DDBJ whole genome shotgun (WGS) entry which is preliminary data.</text>
</comment>
<sequence length="201" mass="24330">MNDSYIDGLLNIKTTGKQKSFYESLHYNRYEPTPYYALDELFDHYELRESDHVVDFGCGKGRLNFYIYHLFHATVTGVEMNEVFYREALENKKRYEKKFPNHPGRIHFKRCLAEEYEIAPEDNRFYFFNPFSAQIFMKIVQNILHSVEEAGRETDIILYYPLEDYIYFLEDRTPFEKMLEVPLALLYEHNPYEKFVVYRLV</sequence>
<protein>
    <submittedName>
        <fullName evidence="2">Methyltransferase</fullName>
    </submittedName>
</protein>
<reference evidence="2 3" key="1">
    <citation type="submission" date="2019-09" db="EMBL/GenBank/DDBJ databases">
        <title>Draft genome sequence of Bacillus sp. JC-7.</title>
        <authorList>
            <person name="Tanaka N."/>
            <person name="Shiwa Y."/>
            <person name="Fujita N."/>
            <person name="Tanasupawat S."/>
        </authorList>
    </citation>
    <scope>NUCLEOTIDE SEQUENCE [LARGE SCALE GENOMIC DNA]</scope>
    <source>
        <strain evidence="2 3">JC-7</strain>
    </source>
</reference>
<dbReference type="CDD" id="cd02440">
    <property type="entry name" value="AdoMet_MTases"/>
    <property type="match status" value="1"/>
</dbReference>
<dbReference type="Pfam" id="PF13679">
    <property type="entry name" value="Methyltransf_32"/>
    <property type="match status" value="1"/>
</dbReference>
<dbReference type="AlphaFoldDB" id="A0A5J4J9J8"/>